<gene>
    <name evidence="1" type="ORF">B4088_3077</name>
</gene>
<name>A0A164NK58_BACCE</name>
<evidence type="ECO:0000313" key="2">
    <source>
        <dbReference type="Proteomes" id="UP000076482"/>
    </source>
</evidence>
<accession>A0A164NK58</accession>
<dbReference type="RefSeq" id="WP_063261446.1">
    <property type="nucleotide sequence ID" value="NZ_LJKE01000051.1"/>
</dbReference>
<dbReference type="AlphaFoldDB" id="A0A164NK58"/>
<sequence>MFELELNKIYQNIAQKINDTIPVEWDIFYFNAEIHNQEGGVLFFFNTPDRSDEYIYSHDIPDVFNVSEKEYDKKYDELFHLSVELQEIFTKNNQEPWYSFDMIVTSEGKLKIHYGYTKWYQSTFGPNDRVDYFEYKYLGKKPSNENERRKFEEMKEYEEQNKS</sequence>
<dbReference type="InterPro" id="IPR036170">
    <property type="entry name" value="YezG-like_sf"/>
</dbReference>
<protein>
    <recommendedName>
        <fullName evidence="3">GNAT family acetyltransferase</fullName>
    </recommendedName>
</protein>
<dbReference type="SUPFAM" id="SSF160424">
    <property type="entry name" value="BH3703-like"/>
    <property type="match status" value="1"/>
</dbReference>
<dbReference type="EMBL" id="LJKE01000051">
    <property type="protein sequence ID" value="KZD64308.1"/>
    <property type="molecule type" value="Genomic_DNA"/>
</dbReference>
<dbReference type="Gene3D" id="3.30.500.20">
    <property type="entry name" value="BH3703-like domains"/>
    <property type="match status" value="1"/>
</dbReference>
<dbReference type="Proteomes" id="UP000076482">
    <property type="component" value="Unassembled WGS sequence"/>
</dbReference>
<comment type="caution">
    <text evidence="1">The sequence shown here is derived from an EMBL/GenBank/DDBJ whole genome shotgun (WGS) entry which is preliminary data.</text>
</comment>
<evidence type="ECO:0000313" key="1">
    <source>
        <dbReference type="EMBL" id="KZD64308.1"/>
    </source>
</evidence>
<dbReference type="NCBIfam" id="TIGR01741">
    <property type="entry name" value="staph_tand_hypo"/>
    <property type="match status" value="1"/>
</dbReference>
<reference evidence="1 2" key="1">
    <citation type="submission" date="2015-09" db="EMBL/GenBank/DDBJ databases">
        <title>Bacillus cereus food isolates.</title>
        <authorList>
            <person name="Boekhorst J."/>
        </authorList>
    </citation>
    <scope>NUCLEOTIDE SEQUENCE [LARGE SCALE GENOMIC DNA]</scope>
    <source>
        <strain evidence="1 2">B4088</strain>
    </source>
</reference>
<proteinExistence type="predicted"/>
<organism evidence="1 2">
    <name type="scientific">Bacillus cereus</name>
    <dbReference type="NCBI Taxonomy" id="1396"/>
    <lineage>
        <taxon>Bacteria</taxon>
        <taxon>Bacillati</taxon>
        <taxon>Bacillota</taxon>
        <taxon>Bacilli</taxon>
        <taxon>Bacillales</taxon>
        <taxon>Bacillaceae</taxon>
        <taxon>Bacillus</taxon>
        <taxon>Bacillus cereus group</taxon>
    </lineage>
</organism>
<dbReference type="InterPro" id="IPR006728">
    <property type="entry name" value="YezG-like"/>
</dbReference>
<dbReference type="PATRIC" id="fig|1396.535.peg.363"/>
<dbReference type="Pfam" id="PF04634">
    <property type="entry name" value="YezG-like"/>
    <property type="match status" value="1"/>
</dbReference>
<evidence type="ECO:0008006" key="3">
    <source>
        <dbReference type="Google" id="ProtNLM"/>
    </source>
</evidence>